<dbReference type="Pfam" id="PF04055">
    <property type="entry name" value="Radical_SAM"/>
    <property type="match status" value="1"/>
</dbReference>
<evidence type="ECO:0000256" key="3">
    <source>
        <dbReference type="ARBA" id="ARBA00022691"/>
    </source>
</evidence>
<evidence type="ECO:0000259" key="7">
    <source>
        <dbReference type="PROSITE" id="PS51918"/>
    </source>
</evidence>
<comment type="cofactor">
    <cofactor evidence="1">
        <name>[4Fe-4S] cluster</name>
        <dbReference type="ChEBI" id="CHEBI:49883"/>
    </cofactor>
</comment>
<dbReference type="Gene3D" id="3.80.30.20">
    <property type="entry name" value="tm_1862 like domain"/>
    <property type="match status" value="1"/>
</dbReference>
<evidence type="ECO:0000256" key="2">
    <source>
        <dbReference type="ARBA" id="ARBA00022485"/>
    </source>
</evidence>
<keyword evidence="6" id="KW-0411">Iron-sulfur</keyword>
<dbReference type="InterPro" id="IPR058240">
    <property type="entry name" value="rSAM_sf"/>
</dbReference>
<dbReference type="GO" id="GO:0002926">
    <property type="term" value="P:tRNA wobble base 5-methoxycarbonylmethyl-2-thiouridinylation"/>
    <property type="evidence" value="ECO:0007669"/>
    <property type="project" value="TreeGrafter"/>
</dbReference>
<dbReference type="GO" id="GO:0046872">
    <property type="term" value="F:metal ion binding"/>
    <property type="evidence" value="ECO:0007669"/>
    <property type="project" value="UniProtKB-KW"/>
</dbReference>
<evidence type="ECO:0000256" key="5">
    <source>
        <dbReference type="ARBA" id="ARBA00023004"/>
    </source>
</evidence>
<protein>
    <submittedName>
        <fullName evidence="8">Oxygen-independent coproporphyrinogen-III oxidase 1</fullName>
        <ecNumber evidence="8">1.3.98.3</ecNumber>
    </submittedName>
</protein>
<dbReference type="SMART" id="SM00729">
    <property type="entry name" value="Elp3"/>
    <property type="match status" value="1"/>
</dbReference>
<dbReference type="GO" id="GO:0051539">
    <property type="term" value="F:4 iron, 4 sulfur cluster binding"/>
    <property type="evidence" value="ECO:0007669"/>
    <property type="project" value="UniProtKB-KW"/>
</dbReference>
<dbReference type="PROSITE" id="PS51918">
    <property type="entry name" value="RADICAL_SAM"/>
    <property type="match status" value="1"/>
</dbReference>
<dbReference type="EC" id="1.3.98.3" evidence="8"/>
<dbReference type="InterPro" id="IPR023404">
    <property type="entry name" value="rSAM_horseshoe"/>
</dbReference>
<dbReference type="PANTHER" id="PTHR11135:SF0">
    <property type="entry name" value="ELONGATOR COMPLEX PROTEIN 3"/>
    <property type="match status" value="1"/>
</dbReference>
<reference evidence="8" key="1">
    <citation type="submission" date="2019-03" db="EMBL/GenBank/DDBJ databases">
        <authorList>
            <person name="Hao L."/>
        </authorList>
    </citation>
    <scope>NUCLEOTIDE SEQUENCE</scope>
</reference>
<dbReference type="InterPro" id="IPR032432">
    <property type="entry name" value="Radical_SAM_C"/>
</dbReference>
<keyword evidence="4" id="KW-0479">Metal-binding</keyword>
<dbReference type="GO" id="GO:0051989">
    <property type="term" value="F:coproporphyrinogen dehydrogenase activity"/>
    <property type="evidence" value="ECO:0007669"/>
    <property type="project" value="UniProtKB-EC"/>
</dbReference>
<keyword evidence="3" id="KW-0949">S-adenosyl-L-methionine</keyword>
<dbReference type="CDD" id="cd01335">
    <property type="entry name" value="Radical_SAM"/>
    <property type="match status" value="1"/>
</dbReference>
<dbReference type="EMBL" id="CAADRM010000125">
    <property type="protein sequence ID" value="VFU17008.1"/>
    <property type="molecule type" value="Genomic_DNA"/>
</dbReference>
<dbReference type="AlphaFoldDB" id="A0A485M2Q4"/>
<organism evidence="8">
    <name type="scientific">anaerobic digester metagenome</name>
    <dbReference type="NCBI Taxonomy" id="1263854"/>
    <lineage>
        <taxon>unclassified sequences</taxon>
        <taxon>metagenomes</taxon>
        <taxon>ecological metagenomes</taxon>
    </lineage>
</organism>
<dbReference type="SFLD" id="SFLDG01086">
    <property type="entry name" value="elongater_protein-like"/>
    <property type="match status" value="1"/>
</dbReference>
<dbReference type="InterPro" id="IPR039661">
    <property type="entry name" value="ELP3"/>
</dbReference>
<gene>
    <name evidence="8" type="primary">hemN</name>
    <name evidence="8" type="ORF">SCFA_60021</name>
</gene>
<dbReference type="Pfam" id="PF16199">
    <property type="entry name" value="Radical_SAM_C"/>
    <property type="match status" value="1"/>
</dbReference>
<keyword evidence="5" id="KW-0408">Iron</keyword>
<evidence type="ECO:0000256" key="1">
    <source>
        <dbReference type="ARBA" id="ARBA00001966"/>
    </source>
</evidence>
<dbReference type="SFLD" id="SFLDS00029">
    <property type="entry name" value="Radical_SAM"/>
    <property type="match status" value="1"/>
</dbReference>
<dbReference type="InterPro" id="IPR007197">
    <property type="entry name" value="rSAM"/>
</dbReference>
<proteinExistence type="predicted"/>
<accession>A0A485M2Q4</accession>
<keyword evidence="2" id="KW-0004">4Fe-4S</keyword>
<dbReference type="InterPro" id="IPR006638">
    <property type="entry name" value="Elp3/MiaA/NifB-like_rSAM"/>
</dbReference>
<dbReference type="GO" id="GO:0005737">
    <property type="term" value="C:cytoplasm"/>
    <property type="evidence" value="ECO:0007669"/>
    <property type="project" value="TreeGrafter"/>
</dbReference>
<dbReference type="SFLD" id="SFLDG01082">
    <property type="entry name" value="B12-binding_domain_containing"/>
    <property type="match status" value="1"/>
</dbReference>
<evidence type="ECO:0000256" key="4">
    <source>
        <dbReference type="ARBA" id="ARBA00022723"/>
    </source>
</evidence>
<evidence type="ECO:0000313" key="8">
    <source>
        <dbReference type="EMBL" id="VFU17008.1"/>
    </source>
</evidence>
<keyword evidence="8" id="KW-0560">Oxidoreductase</keyword>
<evidence type="ECO:0000256" key="6">
    <source>
        <dbReference type="ARBA" id="ARBA00023014"/>
    </source>
</evidence>
<dbReference type="SUPFAM" id="SSF102114">
    <property type="entry name" value="Radical SAM enzymes"/>
    <property type="match status" value="1"/>
</dbReference>
<dbReference type="PANTHER" id="PTHR11135">
    <property type="entry name" value="HISTONE ACETYLTRANSFERASE-RELATED"/>
    <property type="match status" value="1"/>
</dbReference>
<feature type="domain" description="Radical SAM core" evidence="7">
    <location>
        <begin position="9"/>
        <end position="233"/>
    </location>
</feature>
<sequence length="347" mass="38642">MQGGVEITGLSPIVIPVFVSHLGCPHQCIFCDQTQFSEPVAPEQIPGIVSTFIAGCRDPHLRRRVIAFYGGSFTGIAPRLFDRYLAEAGRLVEQGVVHGIKASTRPDMITPELLARCRGAGFVEMEIGVQSMDDRVLRASRRGHSASDAVRAAQAVLDSGMKLGIQLMPGLPGEDRESFRRTVDEVVRLRPDHVRLYPAVVVKGTEMERMYQAGEYAPLDLNEAVRRCLYGYARFSQEGCRVLRMGLPPSRALQVTAGPYHPAFGFLVKARGYRVMAGVLKERFGGELDLEVHPNSVPELIGYQKENIDEFGFIYSFDERLPRDYVQVRGAVERGCLQLKDIIEYIL</sequence>
<name>A0A485M2Q4_9ZZZZ</name>